<dbReference type="RefSeq" id="XP_064757416.1">
    <property type="nucleotide sequence ID" value="XM_064894729.1"/>
</dbReference>
<feature type="domain" description="Rhodanese" evidence="2">
    <location>
        <begin position="93"/>
        <end position="198"/>
    </location>
</feature>
<dbReference type="SUPFAM" id="SSF52821">
    <property type="entry name" value="Rhodanese/Cell cycle control phosphatase"/>
    <property type="match status" value="1"/>
</dbReference>
<dbReference type="GeneID" id="90020037"/>
<evidence type="ECO:0000313" key="3">
    <source>
        <dbReference type="EMBL" id="KAK5086355.1"/>
    </source>
</evidence>
<dbReference type="EMBL" id="JAVRRJ010000003">
    <property type="protein sequence ID" value="KAK5086355.1"/>
    <property type="molecule type" value="Genomic_DNA"/>
</dbReference>
<dbReference type="GO" id="GO:0005739">
    <property type="term" value="C:mitochondrion"/>
    <property type="evidence" value="ECO:0007669"/>
    <property type="project" value="TreeGrafter"/>
</dbReference>
<dbReference type="Pfam" id="PF00581">
    <property type="entry name" value="Rhodanese"/>
    <property type="match status" value="1"/>
</dbReference>
<evidence type="ECO:0000259" key="2">
    <source>
        <dbReference type="PROSITE" id="PS50206"/>
    </source>
</evidence>
<dbReference type="PROSITE" id="PS50206">
    <property type="entry name" value="RHODANESE_3"/>
    <property type="match status" value="1"/>
</dbReference>
<dbReference type="InterPro" id="IPR001763">
    <property type="entry name" value="Rhodanese-like_dom"/>
</dbReference>
<protein>
    <submittedName>
        <fullName evidence="3">Thiosulfate sulfurtransferase rdl2, mitochondrial</fullName>
    </submittedName>
</protein>
<feature type="compositionally biased region" description="Basic and acidic residues" evidence="1">
    <location>
        <begin position="190"/>
        <end position="201"/>
    </location>
</feature>
<accession>A0AAN7YB58</accession>
<evidence type="ECO:0000313" key="4">
    <source>
        <dbReference type="Proteomes" id="UP001309876"/>
    </source>
</evidence>
<gene>
    <name evidence="3" type="primary">RDL2</name>
    <name evidence="3" type="ORF">LTR05_003523</name>
</gene>
<dbReference type="Gene3D" id="3.40.250.10">
    <property type="entry name" value="Rhodanese-like domain"/>
    <property type="match status" value="1"/>
</dbReference>
<proteinExistence type="predicted"/>
<feature type="region of interest" description="Disordered" evidence="1">
    <location>
        <begin position="190"/>
        <end position="224"/>
    </location>
</feature>
<dbReference type="AlphaFoldDB" id="A0AAN7YB58"/>
<keyword evidence="4" id="KW-1185">Reference proteome</keyword>
<dbReference type="SMART" id="SM00450">
    <property type="entry name" value="RHOD"/>
    <property type="match status" value="1"/>
</dbReference>
<dbReference type="Proteomes" id="UP001309876">
    <property type="component" value="Unassembled WGS sequence"/>
</dbReference>
<name>A0AAN7YB58_9EURO</name>
<reference evidence="3 4" key="1">
    <citation type="submission" date="2023-08" db="EMBL/GenBank/DDBJ databases">
        <title>Black Yeasts Isolated from many extreme environments.</title>
        <authorList>
            <person name="Coleine C."/>
            <person name="Stajich J.E."/>
            <person name="Selbmann L."/>
        </authorList>
    </citation>
    <scope>NUCLEOTIDE SEQUENCE [LARGE SCALE GENOMIC DNA]</scope>
    <source>
        <strain evidence="3 4">CCFEE 5910</strain>
    </source>
</reference>
<dbReference type="CDD" id="cd01519">
    <property type="entry name" value="RHOD_HSP67B2"/>
    <property type="match status" value="1"/>
</dbReference>
<dbReference type="PANTHER" id="PTHR44086:SF10">
    <property type="entry name" value="THIOSULFATE SULFURTRANSFERASE_RHODANESE-LIKE DOMAIN-CONTAINING PROTEIN 3"/>
    <property type="match status" value="1"/>
</dbReference>
<comment type="caution">
    <text evidence="3">The sequence shown here is derived from an EMBL/GenBank/DDBJ whole genome shotgun (WGS) entry which is preliminary data.</text>
</comment>
<dbReference type="PANTHER" id="PTHR44086">
    <property type="entry name" value="THIOSULFATE SULFURTRANSFERASE RDL2, MITOCHONDRIAL-RELATED"/>
    <property type="match status" value="1"/>
</dbReference>
<evidence type="ECO:0000256" key="1">
    <source>
        <dbReference type="SAM" id="MobiDB-lite"/>
    </source>
</evidence>
<dbReference type="GO" id="GO:0004792">
    <property type="term" value="F:thiosulfate-cyanide sulfurtransferase activity"/>
    <property type="evidence" value="ECO:0007669"/>
    <property type="project" value="TreeGrafter"/>
</dbReference>
<organism evidence="3 4">
    <name type="scientific">Lithohypha guttulata</name>
    <dbReference type="NCBI Taxonomy" id="1690604"/>
    <lineage>
        <taxon>Eukaryota</taxon>
        <taxon>Fungi</taxon>
        <taxon>Dikarya</taxon>
        <taxon>Ascomycota</taxon>
        <taxon>Pezizomycotina</taxon>
        <taxon>Eurotiomycetes</taxon>
        <taxon>Chaetothyriomycetidae</taxon>
        <taxon>Chaetothyriales</taxon>
        <taxon>Trichomeriaceae</taxon>
        <taxon>Lithohypha</taxon>
    </lineage>
</organism>
<dbReference type="InterPro" id="IPR036873">
    <property type="entry name" value="Rhodanese-like_dom_sf"/>
</dbReference>
<sequence>MAIIRSSRAIVRSIERVAFQSTARTSTAPALTLRQEICASKHNLTTLTSRRSFSVLSTLKESGAASAYEPVGSGISPPKSYSFEEVQDLTSSPSKGRILIDVREPSELLQTGRIPTAKSVPISSAPDAFFMNEEDFETKFGFPRPSEKDEVIFYCKAGVRSRQAALLAQQARPVFGGKVGNYQGSWLDWEKNGGKVEKEGEQGEESSVSGVTNPGQAVPGTPRP</sequence>